<accession>A0A4V2SC96</accession>
<feature type="chain" id="PRO_5020468711" evidence="5">
    <location>
        <begin position="31"/>
        <end position="1390"/>
    </location>
</feature>
<name>A0A4V2SC96_9GAMM</name>
<dbReference type="PANTHER" id="PTHR34218:SF3">
    <property type="entry name" value="ACYL-HOMOSERINE LACTONE ACYLASE PVDQ"/>
    <property type="match status" value="1"/>
</dbReference>
<evidence type="ECO:0000256" key="4">
    <source>
        <dbReference type="ARBA" id="ARBA00023145"/>
    </source>
</evidence>
<evidence type="ECO:0000313" key="7">
    <source>
        <dbReference type="Proteomes" id="UP000294980"/>
    </source>
</evidence>
<sequence>MFPPRLRNVFPQILRRLLLATVLVMPGALAESPVEATERLHTWLDEQYAEELRFTPEKLTSLGSKLLYDRLDDYSVAGEQRRLQWLRQSVASMRSRFDRKSLDDEGRLSYDFWAYRLQRAEDRLEFADHRYVFSQMNAPHAQLPKLLINDHRVDTEADLQAYIRRLNAIGVAMRQNLERARTAADRGIRAPRFAYDMVIDQASRVLTGAPFEDSADNSALWNDVLQKIDALLQTSVITAQAAAEYEAEAKAALLGPLQAGYREVIDWLREDRAETSEQAAGVHSLPRGEAFYAERLGYNTTTELSAEEIHAIGRTEVARLKTAMHDILAKVGFDGSLQAFFTYVRDDPQFYQPDTPEGRRQYIADTEAFLEQIEDKLSDVFGILPRADLVVRRVESFREVDGGAAHYTNGTPDGDRPGVYYLHLSDMGSNNLTDLQTTAYHEGNPGHHMQVSIAQESQQLPQFRRNTWYSAYGEGWALYTEQVAAEMGLFTDPYNDFGRLTAEIFRAIRLVVDTGLHHLGWSEEEAVQYMLDNSALPEGKVRSEIRRYLVLPGQATSYKVGMLKILELRQEAQAALGNRFDIRGFHDAILGGGALPLHLLEQRVQQWVTSEGPAPYRADLVRTSHGVAHVTADDFGGLGYGEGFAAAEDNACEIAHSLLQARGELARYLGPGPDNANLIQDAVLKAMDIDSQARTALAAQTAEDLDWLQGYAAGFNRYLRENDGVSATAWCAGAPWVQAISAGDLMARMVVVAQTLPRMAGAIAAAAPPQQSDANSAGLAVKNSQVAAAWDAVTLSSMGSNAWAFGSERTENGRGMLIGNPHYPWYGASRFWEKHLTIPGRLNVYGAHLLGAPGVAIGFTESVGWSHTVSDSQRLVFYRLELVPGDPTRYLVDGEPREMQRRTVEVPVLQEDGSLSSRSHTLYFSHYGPVLTMPGMPWTETQAFTARDANLGNHYLLPQWKAMNSAKSMDDFIDAHRTWNALPWVNTIAASQDGRAVYLDNSTVGHLSDAAMAGWERQRESDPLTGQLYDSRGIVLLDGSDSRNAWQDDAGARLPGTTPFDERPALERPDYVFNSNDSYWLSNVEHPLTGYSPLYGPTETARSVRTRMNGSILTPKSPYDYAGEDGRFNLEEAQTAILANRSFSADLLLEGLQGACGERSENDAASGNERGDLGDACRVLDAFDGHMNEDSPGAVLFREWLAQFDYRETRRAGAIFAEPFDASQPLSSPHTLASADAALDALGAAVTILDTAGLPLDSTLGSTQRARFSGRDTPVHGGNRHEGTTNLIISGQPEHPLAPETRDRIAGSKLLTADGYTVVHGSSFILGLAFDDQGPRARVILTYGQSSDPGSDYFDSQTTLFRQREWREALFTPEAIARDTRSRRILEEAR</sequence>
<dbReference type="RefSeq" id="WP_117316822.1">
    <property type="nucleotide sequence ID" value="NZ_QQSW01000006.1"/>
</dbReference>
<keyword evidence="7" id="KW-1185">Reference proteome</keyword>
<dbReference type="InterPro" id="IPR043146">
    <property type="entry name" value="Penicillin_amidase_N_B-knob"/>
</dbReference>
<dbReference type="InterPro" id="IPR002692">
    <property type="entry name" value="S45"/>
</dbReference>
<dbReference type="GO" id="GO:0017000">
    <property type="term" value="P:antibiotic biosynthetic process"/>
    <property type="evidence" value="ECO:0007669"/>
    <property type="project" value="InterPro"/>
</dbReference>
<dbReference type="OrthoDB" id="9760084at2"/>
<comment type="caution">
    <text evidence="6">The sequence shown here is derived from an EMBL/GenBank/DDBJ whole genome shotgun (WGS) entry which is preliminary data.</text>
</comment>
<dbReference type="CDD" id="cd01936">
    <property type="entry name" value="Ntn_CA"/>
    <property type="match status" value="1"/>
</dbReference>
<evidence type="ECO:0000256" key="3">
    <source>
        <dbReference type="ARBA" id="ARBA00022801"/>
    </source>
</evidence>
<protein>
    <submittedName>
        <fullName evidence="6">Uncharacterized protein (DUF885 family)</fullName>
    </submittedName>
</protein>
<dbReference type="InterPro" id="IPR010281">
    <property type="entry name" value="DUF885"/>
</dbReference>
<dbReference type="Pfam" id="PF01804">
    <property type="entry name" value="Penicil_amidase"/>
    <property type="match status" value="1"/>
</dbReference>
<keyword evidence="3" id="KW-0378">Hydrolase</keyword>
<dbReference type="GO" id="GO:0016811">
    <property type="term" value="F:hydrolase activity, acting on carbon-nitrogen (but not peptide) bonds, in linear amides"/>
    <property type="evidence" value="ECO:0007669"/>
    <property type="project" value="InterPro"/>
</dbReference>
<organism evidence="6 7">
    <name type="scientific">Chromatocurvus halotolerans</name>
    <dbReference type="NCBI Taxonomy" id="1132028"/>
    <lineage>
        <taxon>Bacteria</taxon>
        <taxon>Pseudomonadati</taxon>
        <taxon>Pseudomonadota</taxon>
        <taxon>Gammaproteobacteria</taxon>
        <taxon>Cellvibrionales</taxon>
        <taxon>Halieaceae</taxon>
        <taxon>Chromatocurvus</taxon>
    </lineage>
</organism>
<dbReference type="SUPFAM" id="SSF56235">
    <property type="entry name" value="N-terminal nucleophile aminohydrolases (Ntn hydrolases)"/>
    <property type="match status" value="1"/>
</dbReference>
<dbReference type="Gene3D" id="2.30.120.10">
    <property type="match status" value="1"/>
</dbReference>
<dbReference type="InterPro" id="IPR023343">
    <property type="entry name" value="Penicillin_amidase_dom1"/>
</dbReference>
<dbReference type="InterPro" id="IPR029055">
    <property type="entry name" value="Ntn_hydrolases_N"/>
</dbReference>
<keyword evidence="2 5" id="KW-0732">Signal</keyword>
<feature type="signal peptide" evidence="5">
    <location>
        <begin position="1"/>
        <end position="30"/>
    </location>
</feature>
<evidence type="ECO:0000256" key="5">
    <source>
        <dbReference type="SAM" id="SignalP"/>
    </source>
</evidence>
<keyword evidence="4" id="KW-0865">Zymogen</keyword>
<dbReference type="InterPro" id="IPR043147">
    <property type="entry name" value="Penicillin_amidase_A-knob"/>
</dbReference>
<dbReference type="PANTHER" id="PTHR34218">
    <property type="entry name" value="PEPTIDASE S45 PENICILLIN AMIDASE"/>
    <property type="match status" value="1"/>
</dbReference>
<comment type="similarity">
    <text evidence="1">Belongs to the peptidase S45 family.</text>
</comment>
<dbReference type="Gene3D" id="3.60.20.10">
    <property type="entry name" value="Glutamine Phosphoribosylpyrophosphate, subunit 1, domain 1"/>
    <property type="match status" value="1"/>
</dbReference>
<evidence type="ECO:0000256" key="2">
    <source>
        <dbReference type="ARBA" id="ARBA00022729"/>
    </source>
</evidence>
<evidence type="ECO:0000313" key="6">
    <source>
        <dbReference type="EMBL" id="TCO78580.1"/>
    </source>
</evidence>
<evidence type="ECO:0000256" key="1">
    <source>
        <dbReference type="ARBA" id="ARBA00006586"/>
    </source>
</evidence>
<dbReference type="Pfam" id="PF05960">
    <property type="entry name" value="DUF885"/>
    <property type="match status" value="1"/>
</dbReference>
<reference evidence="6 7" key="1">
    <citation type="submission" date="2019-03" db="EMBL/GenBank/DDBJ databases">
        <title>Genomic Encyclopedia of Type Strains, Phase IV (KMG-IV): sequencing the most valuable type-strain genomes for metagenomic binning, comparative biology and taxonomic classification.</title>
        <authorList>
            <person name="Goeker M."/>
        </authorList>
    </citation>
    <scope>NUCLEOTIDE SEQUENCE [LARGE SCALE GENOMIC DNA]</scope>
    <source>
        <strain evidence="6 7">DSM 23344</strain>
    </source>
</reference>
<dbReference type="EMBL" id="SLWX01000001">
    <property type="protein sequence ID" value="TCO78580.1"/>
    <property type="molecule type" value="Genomic_DNA"/>
</dbReference>
<dbReference type="Proteomes" id="UP000294980">
    <property type="component" value="Unassembled WGS sequence"/>
</dbReference>
<proteinExistence type="inferred from homology"/>
<dbReference type="Gene3D" id="1.10.1400.10">
    <property type="match status" value="1"/>
</dbReference>
<dbReference type="Gene3D" id="1.10.439.10">
    <property type="entry name" value="Penicillin Amidohydrolase, domain 1"/>
    <property type="match status" value="1"/>
</dbReference>
<gene>
    <name evidence="6" type="ORF">EV688_101398</name>
</gene>